<feature type="domain" description="Phospholipid/glycerol acyltransferase" evidence="7">
    <location>
        <begin position="73"/>
        <end position="187"/>
    </location>
</feature>
<dbReference type="CDD" id="cd07989">
    <property type="entry name" value="LPLAT_AGPAT-like"/>
    <property type="match status" value="1"/>
</dbReference>
<comment type="pathway">
    <text evidence="1">Lipid metabolism.</text>
</comment>
<keyword evidence="9" id="KW-1185">Reference proteome</keyword>
<evidence type="ECO:0000256" key="2">
    <source>
        <dbReference type="ARBA" id="ARBA00022516"/>
    </source>
</evidence>
<organism evidence="8 9">
    <name type="scientific">Niabella pedocola</name>
    <dbReference type="NCBI Taxonomy" id="1752077"/>
    <lineage>
        <taxon>Bacteria</taxon>
        <taxon>Pseudomonadati</taxon>
        <taxon>Bacteroidota</taxon>
        <taxon>Chitinophagia</taxon>
        <taxon>Chitinophagales</taxon>
        <taxon>Chitinophagaceae</taxon>
        <taxon>Niabella</taxon>
    </lineage>
</organism>
<dbReference type="PANTHER" id="PTHR10434">
    <property type="entry name" value="1-ACYL-SN-GLYCEROL-3-PHOSPHATE ACYLTRANSFERASE"/>
    <property type="match status" value="1"/>
</dbReference>
<keyword evidence="4" id="KW-0443">Lipid metabolism</keyword>
<evidence type="ECO:0000313" key="9">
    <source>
        <dbReference type="Proteomes" id="UP001199816"/>
    </source>
</evidence>
<dbReference type="Pfam" id="PF01553">
    <property type="entry name" value="Acyltransferase"/>
    <property type="match status" value="1"/>
</dbReference>
<name>A0ABS8PWJ8_9BACT</name>
<sequence>MFRLFYMIYAALIFLVVMLLIFPLCILAAFLGRIKGGNVIYALCTFWADIWFAMIGIRVKKSYTTPFDGNKKYILIANHISYLDIPVMVKVFRKPMRALGKMEMGKLPVFGFIYKRAIVTVDRKSAEGRARSIRILRSVINKGISIFVFPEGTFNETNRPLKDFYNGAFKLALETNTPIRPVLFLDTYDRMPYSRRLSLNPGKCRVVFLDEVPVEGWPVKDHERLKQQVYSLMEEKLLEYQVTWVKHPDKARNA</sequence>
<protein>
    <submittedName>
        <fullName evidence="8">1-acyl-sn-glycerol-3-phosphate acyltransferase</fullName>
    </submittedName>
</protein>
<evidence type="ECO:0000259" key="7">
    <source>
        <dbReference type="SMART" id="SM00563"/>
    </source>
</evidence>
<dbReference type="RefSeq" id="WP_231007923.1">
    <property type="nucleotide sequence ID" value="NZ_JAJNEC010000007.1"/>
</dbReference>
<evidence type="ECO:0000256" key="3">
    <source>
        <dbReference type="ARBA" id="ARBA00022679"/>
    </source>
</evidence>
<proteinExistence type="predicted"/>
<dbReference type="SMART" id="SM00563">
    <property type="entry name" value="PlsC"/>
    <property type="match status" value="1"/>
</dbReference>
<evidence type="ECO:0000313" key="8">
    <source>
        <dbReference type="EMBL" id="MCD2425435.1"/>
    </source>
</evidence>
<dbReference type="Proteomes" id="UP001199816">
    <property type="component" value="Unassembled WGS sequence"/>
</dbReference>
<dbReference type="SUPFAM" id="SSF69593">
    <property type="entry name" value="Glycerol-3-phosphate (1)-acyltransferase"/>
    <property type="match status" value="1"/>
</dbReference>
<keyword evidence="2" id="KW-0444">Lipid biosynthesis</keyword>
<dbReference type="PANTHER" id="PTHR10434:SF64">
    <property type="entry name" value="1-ACYL-SN-GLYCEROL-3-PHOSPHATE ACYLTRANSFERASE-RELATED"/>
    <property type="match status" value="1"/>
</dbReference>
<keyword evidence="6" id="KW-0472">Membrane</keyword>
<comment type="caution">
    <text evidence="8">The sequence shown here is derived from an EMBL/GenBank/DDBJ whole genome shotgun (WGS) entry which is preliminary data.</text>
</comment>
<feature type="transmembrane region" description="Helical" evidence="6">
    <location>
        <begin position="6"/>
        <end position="32"/>
    </location>
</feature>
<evidence type="ECO:0000256" key="4">
    <source>
        <dbReference type="ARBA" id="ARBA00023098"/>
    </source>
</evidence>
<keyword evidence="6" id="KW-1133">Transmembrane helix</keyword>
<feature type="transmembrane region" description="Helical" evidence="6">
    <location>
        <begin position="39"/>
        <end position="57"/>
    </location>
</feature>
<gene>
    <name evidence="8" type="ORF">LQ567_21810</name>
</gene>
<evidence type="ECO:0000256" key="5">
    <source>
        <dbReference type="ARBA" id="ARBA00023315"/>
    </source>
</evidence>
<feature type="transmembrane region" description="Helical" evidence="6">
    <location>
        <begin position="73"/>
        <end position="92"/>
    </location>
</feature>
<accession>A0ABS8PWJ8</accession>
<keyword evidence="5 8" id="KW-0012">Acyltransferase</keyword>
<reference evidence="8 9" key="1">
    <citation type="submission" date="2021-11" db="EMBL/GenBank/DDBJ databases">
        <title>Genomic of Niabella pedocola.</title>
        <authorList>
            <person name="Wu T."/>
        </authorList>
    </citation>
    <scope>NUCLEOTIDE SEQUENCE [LARGE SCALE GENOMIC DNA]</scope>
    <source>
        <strain evidence="8 9">JCM 31011</strain>
    </source>
</reference>
<dbReference type="InterPro" id="IPR002123">
    <property type="entry name" value="Plipid/glycerol_acylTrfase"/>
</dbReference>
<dbReference type="EMBL" id="JAJNEC010000007">
    <property type="protein sequence ID" value="MCD2425435.1"/>
    <property type="molecule type" value="Genomic_DNA"/>
</dbReference>
<dbReference type="GO" id="GO:0016746">
    <property type="term" value="F:acyltransferase activity"/>
    <property type="evidence" value="ECO:0007669"/>
    <property type="project" value="UniProtKB-KW"/>
</dbReference>
<evidence type="ECO:0000256" key="1">
    <source>
        <dbReference type="ARBA" id="ARBA00005189"/>
    </source>
</evidence>
<keyword evidence="3" id="KW-0808">Transferase</keyword>
<keyword evidence="6" id="KW-0812">Transmembrane</keyword>
<evidence type="ECO:0000256" key="6">
    <source>
        <dbReference type="SAM" id="Phobius"/>
    </source>
</evidence>